<comment type="caution">
    <text evidence="1">The sequence shown here is derived from an EMBL/GenBank/DDBJ whole genome shotgun (WGS) entry which is preliminary data.</text>
</comment>
<sequence>MTIKEVKAIAKRMGLKIGKLKKVELIRNIQKAEGNIPCFGTERVNECGEINCLWREDCLKENKKKK</sequence>
<gene>
    <name evidence="1" type="ORF">ENF30_00925</name>
</gene>
<protein>
    <submittedName>
        <fullName evidence="1">SAP domain-containing protein</fullName>
    </submittedName>
</protein>
<organism evidence="1">
    <name type="scientific">Desulfofervidus auxilii</name>
    <dbReference type="NCBI Taxonomy" id="1621989"/>
    <lineage>
        <taxon>Bacteria</taxon>
        <taxon>Pseudomonadati</taxon>
        <taxon>Thermodesulfobacteriota</taxon>
        <taxon>Candidatus Desulfofervidia</taxon>
        <taxon>Candidatus Desulfofervidales</taxon>
        <taxon>Candidatus Desulfofervidaceae</taxon>
        <taxon>Candidatus Desulfofervidus</taxon>
    </lineage>
</organism>
<dbReference type="EMBL" id="DQWQ01000045">
    <property type="protein sequence ID" value="HDD35341.1"/>
    <property type="molecule type" value="Genomic_DNA"/>
</dbReference>
<dbReference type="Proteomes" id="UP000885706">
    <property type="component" value="Unassembled WGS sequence"/>
</dbReference>
<accession>A0A7V0I9T7</accession>
<evidence type="ECO:0000313" key="1">
    <source>
        <dbReference type="EMBL" id="HDD35341.1"/>
    </source>
</evidence>
<reference evidence="1" key="1">
    <citation type="journal article" date="2020" name="mSystems">
        <title>Genome- and Community-Level Interaction Insights into Carbon Utilization and Element Cycling Functions of Hydrothermarchaeota in Hydrothermal Sediment.</title>
        <authorList>
            <person name="Zhou Z."/>
            <person name="Liu Y."/>
            <person name="Xu W."/>
            <person name="Pan J."/>
            <person name="Luo Z.H."/>
            <person name="Li M."/>
        </authorList>
    </citation>
    <scope>NUCLEOTIDE SEQUENCE [LARGE SCALE GENOMIC DNA]</scope>
    <source>
        <strain evidence="1">HyVt-113</strain>
    </source>
</reference>
<proteinExistence type="predicted"/>
<name>A0A7V0I9T7_DESA2</name>
<dbReference type="AlphaFoldDB" id="A0A7V0I9T7"/>